<reference evidence="8" key="1">
    <citation type="submission" date="2025-08" db="UniProtKB">
        <authorList>
            <consortium name="RefSeq"/>
        </authorList>
    </citation>
    <scope>IDENTIFICATION</scope>
    <source>
        <tissue evidence="8">Testes</tissue>
    </source>
</reference>
<feature type="compositionally biased region" description="Basic and acidic residues" evidence="5">
    <location>
        <begin position="564"/>
        <end position="608"/>
    </location>
</feature>
<keyword evidence="7" id="KW-1185">Reference proteome</keyword>
<feature type="region of interest" description="Disordered" evidence="5">
    <location>
        <begin position="1"/>
        <end position="47"/>
    </location>
</feature>
<feature type="compositionally biased region" description="Pro residues" evidence="5">
    <location>
        <begin position="345"/>
        <end position="354"/>
    </location>
</feature>
<gene>
    <name evidence="8" type="primary">LOC100374861</name>
</gene>
<dbReference type="PANTHER" id="PTHR38563:SF1">
    <property type="entry name" value="FL(2)D-ASSOCIATED COMPLEX COMPONENT"/>
    <property type="match status" value="1"/>
</dbReference>
<evidence type="ECO:0000256" key="2">
    <source>
        <dbReference type="ARBA" id="ARBA00022771"/>
    </source>
</evidence>
<feature type="compositionally biased region" description="Basic and acidic residues" evidence="5">
    <location>
        <begin position="704"/>
        <end position="729"/>
    </location>
</feature>
<feature type="compositionally biased region" description="Basic residues" evidence="5">
    <location>
        <begin position="384"/>
        <end position="399"/>
    </location>
</feature>
<accession>A0ABM0GKP4</accession>
<evidence type="ECO:0000256" key="3">
    <source>
        <dbReference type="ARBA" id="ARBA00022833"/>
    </source>
</evidence>
<feature type="compositionally biased region" description="Basic and acidic residues" evidence="5">
    <location>
        <begin position="111"/>
        <end position="123"/>
    </location>
</feature>
<evidence type="ECO:0000256" key="4">
    <source>
        <dbReference type="PROSITE-ProRule" id="PRU00723"/>
    </source>
</evidence>
<evidence type="ECO:0000256" key="1">
    <source>
        <dbReference type="ARBA" id="ARBA00022723"/>
    </source>
</evidence>
<feature type="compositionally biased region" description="Low complexity" evidence="5">
    <location>
        <begin position="372"/>
        <end position="383"/>
    </location>
</feature>
<dbReference type="Gene3D" id="4.10.1000.10">
    <property type="entry name" value="Zinc finger, CCCH-type"/>
    <property type="match status" value="1"/>
</dbReference>
<dbReference type="SMART" id="SM00356">
    <property type="entry name" value="ZnF_C3H1"/>
    <property type="match status" value="1"/>
</dbReference>
<dbReference type="SUPFAM" id="SSF90229">
    <property type="entry name" value="CCCH zinc finger"/>
    <property type="match status" value="1"/>
</dbReference>
<feature type="compositionally biased region" description="Basic and acidic residues" evidence="5">
    <location>
        <begin position="789"/>
        <end position="830"/>
    </location>
</feature>
<keyword evidence="1 4" id="KW-0479">Metal-binding</keyword>
<feature type="compositionally biased region" description="Low complexity" evidence="5">
    <location>
        <begin position="832"/>
        <end position="849"/>
    </location>
</feature>
<protein>
    <submittedName>
        <fullName evidence="8">Zinc finger CCCH domain-containing protein 13-like</fullName>
    </submittedName>
</protein>
<keyword evidence="2 4" id="KW-0863">Zinc-finger</keyword>
<dbReference type="RefSeq" id="XP_002732016.2">
    <property type="nucleotide sequence ID" value="XM_002731970.2"/>
</dbReference>
<evidence type="ECO:0000313" key="7">
    <source>
        <dbReference type="Proteomes" id="UP000694865"/>
    </source>
</evidence>
<feature type="region of interest" description="Disordered" evidence="5">
    <location>
        <begin position="73"/>
        <end position="166"/>
    </location>
</feature>
<evidence type="ECO:0000313" key="8">
    <source>
        <dbReference type="RefSeq" id="XP_002732016.2"/>
    </source>
</evidence>
<feature type="compositionally biased region" description="Basic and acidic residues" evidence="5">
    <location>
        <begin position="188"/>
        <end position="199"/>
    </location>
</feature>
<feature type="compositionally biased region" description="Basic and acidic residues" evidence="5">
    <location>
        <begin position="74"/>
        <end position="102"/>
    </location>
</feature>
<feature type="compositionally biased region" description="Basic and acidic residues" evidence="5">
    <location>
        <begin position="403"/>
        <end position="420"/>
    </location>
</feature>
<dbReference type="InterPro" id="IPR040427">
    <property type="entry name" value="Flacc"/>
</dbReference>
<feature type="region of interest" description="Disordered" evidence="5">
    <location>
        <begin position="188"/>
        <end position="923"/>
    </location>
</feature>
<dbReference type="PROSITE" id="PS50103">
    <property type="entry name" value="ZF_C3H1"/>
    <property type="match status" value="1"/>
</dbReference>
<name>A0ABM0GKP4_SACKO</name>
<feature type="compositionally biased region" description="Polar residues" evidence="5">
    <location>
        <begin position="10"/>
        <end position="22"/>
    </location>
</feature>
<feature type="compositionally biased region" description="Basic and acidic residues" evidence="5">
    <location>
        <begin position="762"/>
        <end position="781"/>
    </location>
</feature>
<feature type="compositionally biased region" description="Basic and acidic residues" evidence="5">
    <location>
        <begin position="850"/>
        <end position="904"/>
    </location>
</feature>
<feature type="domain" description="C3H1-type" evidence="6">
    <location>
        <begin position="44"/>
        <end position="72"/>
    </location>
</feature>
<dbReference type="Proteomes" id="UP000694865">
    <property type="component" value="Unplaced"/>
</dbReference>
<dbReference type="PANTHER" id="PTHR38563">
    <property type="entry name" value="FL(2)D-ASSOCIATED COMPLEX COMPONENT"/>
    <property type="match status" value="1"/>
</dbReference>
<keyword evidence="3 4" id="KW-0862">Zinc</keyword>
<proteinExistence type="predicted"/>
<evidence type="ECO:0000256" key="5">
    <source>
        <dbReference type="SAM" id="MobiDB-lite"/>
    </source>
</evidence>
<dbReference type="InterPro" id="IPR000571">
    <property type="entry name" value="Znf_CCCH"/>
</dbReference>
<evidence type="ECO:0000259" key="6">
    <source>
        <dbReference type="PROSITE" id="PS50103"/>
    </source>
</evidence>
<feature type="zinc finger region" description="C3H1-type" evidence="4">
    <location>
        <begin position="44"/>
        <end position="72"/>
    </location>
</feature>
<feature type="compositionally biased region" description="Basic and acidic residues" evidence="5">
    <location>
        <begin position="239"/>
        <end position="260"/>
    </location>
</feature>
<sequence length="1125" mass="130656">MSKLHRKVTVDNSKSVRDSSTGSRRRQSVFDRLGPGGGRERLSTERPETCRNWLRDRRCPYGNQCLFQHSLSSTRDKRVRGERSPDSRRDKLHVEDLRYKQEKSRHRSSHKDKDVGESSKSRSCDISPHMLIRKNRSPDSDTPPPDWDNPVELPETDDWEGNEGLLDFERELTLEMRRQQLQRELELEIEKEKREKENESVVIEKQMMSDESPPARRKRPPYSPSPPPCKNRDKHKERHTLPDLLRESKGLRTPSKEASHNKKGGATSHFIMDSPPSKCRYKSPVLRKGPHTPSPPHPEESIHIKKKKKKVPGLKNKETSKKNKTKNLPVIESQEIHQKKKYRSPTPPPPPPPKLKVKRKVHSPSPSTSANSQRSYSPRQRSLSPRRRSPVARKKKSPLLKKYSAEKHCSPKRVEKERKLSPFPEKVKKKTSRPNSHDSRSRDKSQECVKRYKEDKVVDRVERKGEKYREEALIRKERESRRDEWERKQEDITRQERQHERQMELPRRKLREERMREERISPFGGRRSHRESPASQSTSSLEGDHREPKMASKIIPTPIKRRRYPPDLRDNRYPPDHLRDELRESRYPPRKYYDGERGFKSKIPERPGYRGYVPGGNDRGLERGKIRPPYGKFESERDIKHSTHFKGQTFKRKHSDLEDLSGSESPFRKRRRSGERRESPQITSEVPRIARLGRTSMENSPAARRREEKEERHIEKEKTSETVEERLPAEEVFSDWSNASEDSLIEASSAKSRSNSAEQDDMTDHKQTEESKLKLETERLSSRNSSRTNSKERLGQEHNREKDSVKDNDQEKDRETKKIFESFIEQERILRGRSPSIGSTSSRHSSVGSEYKRWEGRTHRDSDRSDKKEDMGRGRESDREGDIEKIKSKLEVSGRERTNSKSEGMEVISRTSECGAKDNSLNTDNVGLEKREIVVESESVSNKSPGEVAELLIENDYEEISDDEFDAMIEDDSNREKSEEQSSQIETVDVLDVDFASLIKDSECQSQEPGTALKRFSPGNVLTTIGVSKVLAGPQIIAEIHEVCLKSLPEERLGSKLKLFESDLGALNATSMKRQKQRARLFTDIGPCRHALCARRDMAIRKQLRKSDKVRIVININVICYIDTK</sequence>
<dbReference type="Pfam" id="PF00642">
    <property type="entry name" value="zf-CCCH"/>
    <property type="match status" value="1"/>
</dbReference>
<organism evidence="7 8">
    <name type="scientific">Saccoglossus kowalevskii</name>
    <name type="common">Acorn worm</name>
    <dbReference type="NCBI Taxonomy" id="10224"/>
    <lineage>
        <taxon>Eukaryota</taxon>
        <taxon>Metazoa</taxon>
        <taxon>Hemichordata</taxon>
        <taxon>Enteropneusta</taxon>
        <taxon>Harrimaniidae</taxon>
        <taxon>Saccoglossus</taxon>
    </lineage>
</organism>
<dbReference type="GeneID" id="100374861"/>
<dbReference type="InterPro" id="IPR036855">
    <property type="entry name" value="Znf_CCCH_sf"/>
</dbReference>
<feature type="compositionally biased region" description="Basic and acidic residues" evidence="5">
    <location>
        <begin position="435"/>
        <end position="520"/>
    </location>
</feature>
<feature type="compositionally biased region" description="Basic and acidic residues" evidence="5">
    <location>
        <begin position="38"/>
        <end position="47"/>
    </location>
</feature>